<dbReference type="Gene3D" id="3.40.50.1820">
    <property type="entry name" value="alpha/beta hydrolase"/>
    <property type="match status" value="1"/>
</dbReference>
<dbReference type="GO" id="GO:0016787">
    <property type="term" value="F:hydrolase activity"/>
    <property type="evidence" value="ECO:0007669"/>
    <property type="project" value="UniProtKB-KW"/>
</dbReference>
<accession>A0A1I1BE12</accession>
<organism evidence="1 2">
    <name type="scientific">Amycolatopsis marina</name>
    <dbReference type="NCBI Taxonomy" id="490629"/>
    <lineage>
        <taxon>Bacteria</taxon>
        <taxon>Bacillati</taxon>
        <taxon>Actinomycetota</taxon>
        <taxon>Actinomycetes</taxon>
        <taxon>Pseudonocardiales</taxon>
        <taxon>Pseudonocardiaceae</taxon>
        <taxon>Amycolatopsis</taxon>
    </lineage>
</organism>
<proteinExistence type="predicted"/>
<keyword evidence="2" id="KW-1185">Reference proteome</keyword>
<name>A0A1I1BE12_9PSEU</name>
<reference evidence="2" key="1">
    <citation type="submission" date="2016-10" db="EMBL/GenBank/DDBJ databases">
        <authorList>
            <person name="Varghese N."/>
            <person name="Submissions S."/>
        </authorList>
    </citation>
    <scope>NUCLEOTIDE SEQUENCE [LARGE SCALE GENOMIC DNA]</scope>
    <source>
        <strain evidence="2">CGMCC 4.3568</strain>
    </source>
</reference>
<dbReference type="RefSeq" id="WP_091675142.1">
    <property type="nucleotide sequence ID" value="NZ_FOKG01000013.1"/>
</dbReference>
<evidence type="ECO:0000313" key="2">
    <source>
        <dbReference type="Proteomes" id="UP000243799"/>
    </source>
</evidence>
<evidence type="ECO:0000313" key="1">
    <source>
        <dbReference type="EMBL" id="SFB48604.1"/>
    </source>
</evidence>
<protein>
    <submittedName>
        <fullName evidence="1">Alpha/beta hydrolase fold</fullName>
    </submittedName>
</protein>
<dbReference type="SUPFAM" id="SSF53474">
    <property type="entry name" value="alpha/beta-Hydrolases"/>
    <property type="match status" value="1"/>
</dbReference>
<dbReference type="AlphaFoldDB" id="A0A1I1BE12"/>
<dbReference type="InterPro" id="IPR029058">
    <property type="entry name" value="AB_hydrolase_fold"/>
</dbReference>
<dbReference type="EMBL" id="FOKG01000013">
    <property type="protein sequence ID" value="SFB48604.1"/>
    <property type="molecule type" value="Genomic_DNA"/>
</dbReference>
<keyword evidence="1" id="KW-0378">Hydrolase</keyword>
<dbReference type="OrthoDB" id="6059224at2"/>
<dbReference type="Proteomes" id="UP000243799">
    <property type="component" value="Unassembled WGS sequence"/>
</dbReference>
<gene>
    <name evidence="1" type="ORF">SAMN05216266_113170</name>
</gene>
<sequence>MQTSPQIQGVAAGVPFVALPPADVSAATPVVFTWHLMDAPRSAVAMASALPMAGLPAWRVYLGLPMAGARLPEGGFDEFFRRASEDYVLNVAEPVTEQAANEFPSVLAELRCQLSLPDGPVGVAGGSAGATIALEVLARAEVAIDAAALVSPVTQLAPAVAANERRFGLTYGWTERSRAVADRYDFVRRAGELDAHVLLVVGEQDDIAFREPAAALHDVLGERSRLVVVPAMEHALAEEPGLDAAPQTPHAATVDAEFTAWFAKHLRA</sequence>
<dbReference type="STRING" id="490629.SAMN05216266_113170"/>